<evidence type="ECO:0000256" key="6">
    <source>
        <dbReference type="ARBA" id="ARBA00023273"/>
    </source>
</evidence>
<evidence type="ECO:0000313" key="7">
    <source>
        <dbReference type="Ensembl" id="ENSHHUP00000019583.1"/>
    </source>
</evidence>
<name>A0A4W5KQL9_9TELE</name>
<sequence length="171" mass="18708">MYLQNTKDIISNALPPPAGRTIHVFPNQFPLFLCVPGAEEQRGSLSERVSQLEEACRGKESERVDLELRLTQVKDNLKKSLAGGALGAPGESKSSSKVCSWPYYSGSIPVSCKKPPVYSSSKGTVMQKARVSVKDTHTHSLSGSQIVHLRGMQLWPPLVTISQYYHQAIGV</sequence>
<organism evidence="7 8">
    <name type="scientific">Hucho hucho</name>
    <name type="common">huchen</name>
    <dbReference type="NCBI Taxonomy" id="62062"/>
    <lineage>
        <taxon>Eukaryota</taxon>
        <taxon>Metazoa</taxon>
        <taxon>Chordata</taxon>
        <taxon>Craniata</taxon>
        <taxon>Vertebrata</taxon>
        <taxon>Euteleostomi</taxon>
        <taxon>Actinopterygii</taxon>
        <taxon>Neopterygii</taxon>
        <taxon>Teleostei</taxon>
        <taxon>Protacanthopterygii</taxon>
        <taxon>Salmoniformes</taxon>
        <taxon>Salmonidae</taxon>
        <taxon>Salmoninae</taxon>
        <taxon>Hucho</taxon>
    </lineage>
</organism>
<dbReference type="Ensembl" id="ENSHHUT00000020305.1">
    <property type="protein sequence ID" value="ENSHHUP00000019583.1"/>
    <property type="gene ID" value="ENSHHUG00000012233.1"/>
</dbReference>
<evidence type="ECO:0000256" key="3">
    <source>
        <dbReference type="ARBA" id="ARBA00022490"/>
    </source>
</evidence>
<keyword evidence="4" id="KW-0677">Repeat</keyword>
<dbReference type="GO" id="GO:0042995">
    <property type="term" value="C:cell projection"/>
    <property type="evidence" value="ECO:0007669"/>
    <property type="project" value="UniProtKB-SubCell"/>
</dbReference>
<proteinExistence type="predicted"/>
<dbReference type="AlphaFoldDB" id="A0A4W5KQL9"/>
<reference evidence="7" key="3">
    <citation type="submission" date="2025-09" db="UniProtKB">
        <authorList>
            <consortium name="Ensembl"/>
        </authorList>
    </citation>
    <scope>IDENTIFICATION</scope>
</reference>
<keyword evidence="5" id="KW-0175">Coiled coil</keyword>
<reference evidence="7" key="2">
    <citation type="submission" date="2025-08" db="UniProtKB">
        <authorList>
            <consortium name="Ensembl"/>
        </authorList>
    </citation>
    <scope>IDENTIFICATION</scope>
</reference>
<keyword evidence="3" id="KW-0963">Cytoplasm</keyword>
<dbReference type="PANTHER" id="PTHR14338">
    <property type="entry name" value="ACTIN FILAMENT-ASSOCIATED PROTEIN 1 FAMILY MEMBER"/>
    <property type="match status" value="1"/>
</dbReference>
<keyword evidence="6" id="KW-0966">Cell projection</keyword>
<dbReference type="GO" id="GO:0017124">
    <property type="term" value="F:SH3 domain binding"/>
    <property type="evidence" value="ECO:0007669"/>
    <property type="project" value="TreeGrafter"/>
</dbReference>
<dbReference type="Proteomes" id="UP000314982">
    <property type="component" value="Unassembled WGS sequence"/>
</dbReference>
<accession>A0A4W5KQL9</accession>
<evidence type="ECO:0000256" key="4">
    <source>
        <dbReference type="ARBA" id="ARBA00022737"/>
    </source>
</evidence>
<evidence type="ECO:0000256" key="2">
    <source>
        <dbReference type="ARBA" id="ARBA00004496"/>
    </source>
</evidence>
<evidence type="ECO:0000313" key="8">
    <source>
        <dbReference type="Proteomes" id="UP000314982"/>
    </source>
</evidence>
<dbReference type="GO" id="GO:0005829">
    <property type="term" value="C:cytosol"/>
    <property type="evidence" value="ECO:0007669"/>
    <property type="project" value="TreeGrafter"/>
</dbReference>
<keyword evidence="8" id="KW-1185">Reference proteome</keyword>
<comment type="subcellular location">
    <subcellularLocation>
        <location evidence="1">Cell projection</location>
    </subcellularLocation>
    <subcellularLocation>
        <location evidence="2">Cytoplasm</location>
    </subcellularLocation>
</comment>
<protein>
    <submittedName>
        <fullName evidence="7">Uncharacterized protein</fullName>
    </submittedName>
</protein>
<dbReference type="PANTHER" id="PTHR14338:SF1">
    <property type="entry name" value="ACTIN FILAMENT-ASSOCIATED PROTEIN 1-LIKE 1"/>
    <property type="match status" value="1"/>
</dbReference>
<evidence type="ECO:0000256" key="5">
    <source>
        <dbReference type="ARBA" id="ARBA00023054"/>
    </source>
</evidence>
<evidence type="ECO:0000256" key="1">
    <source>
        <dbReference type="ARBA" id="ARBA00004316"/>
    </source>
</evidence>
<reference evidence="8" key="1">
    <citation type="submission" date="2018-06" db="EMBL/GenBank/DDBJ databases">
        <title>Genome assembly of Danube salmon.</title>
        <authorList>
            <person name="Macqueen D.J."/>
            <person name="Gundappa M.K."/>
        </authorList>
    </citation>
    <scope>NUCLEOTIDE SEQUENCE [LARGE SCALE GENOMIC DNA]</scope>
</reference>
<dbReference type="InterPro" id="IPR030113">
    <property type="entry name" value="AFAP"/>
</dbReference>